<evidence type="ECO:0000256" key="2">
    <source>
        <dbReference type="ARBA" id="ARBA00022528"/>
    </source>
</evidence>
<dbReference type="FunFam" id="3.10.450.40:FF:000008">
    <property type="entry name" value="Protein DCL, chloroplastic"/>
    <property type="match status" value="1"/>
</dbReference>
<evidence type="ECO:0000313" key="6">
    <source>
        <dbReference type="Proteomes" id="UP000554482"/>
    </source>
</evidence>
<dbReference type="Proteomes" id="UP000554482">
    <property type="component" value="Unassembled WGS sequence"/>
</dbReference>
<dbReference type="PANTHER" id="PTHR33415">
    <property type="entry name" value="PROTEIN EMBRYO DEFECTIVE 514"/>
    <property type="match status" value="1"/>
</dbReference>
<protein>
    <submittedName>
        <fullName evidence="5">Dcl protein</fullName>
    </submittedName>
</protein>
<dbReference type="PANTHER" id="PTHR33415:SF4">
    <property type="entry name" value="DCL PROTEIN (DUF3223)"/>
    <property type="match status" value="1"/>
</dbReference>
<comment type="caution">
    <text evidence="5">The sequence shown here is derived from an EMBL/GenBank/DDBJ whole genome shotgun (WGS) entry which is preliminary data.</text>
</comment>
<evidence type="ECO:0000313" key="5">
    <source>
        <dbReference type="EMBL" id="KAF5183964.1"/>
    </source>
</evidence>
<keyword evidence="2" id="KW-0150">Chloroplast</keyword>
<dbReference type="EMBL" id="JABWDY010032725">
    <property type="protein sequence ID" value="KAF5183964.1"/>
    <property type="molecule type" value="Genomic_DNA"/>
</dbReference>
<accession>A0A7J6VFS2</accession>
<dbReference type="OrthoDB" id="695233at2759"/>
<sequence length="166" mass="19434">MAATLLLRGIPLLRRHRLIQQQCSGSSPAVGLLIWQNTHSPDYRQWKDKEDEILQDIEPIVTLAKEIIHSDKYVDGERLSDEDEKAVIEKLLAYHPHSEDKIGVGLHSIMVDRHPEFKRSRCLFVIRTDGAWIDFSYQKCVRAYIRDKYPSYAERFIRNHYKRGSS</sequence>
<organism evidence="5 6">
    <name type="scientific">Thalictrum thalictroides</name>
    <name type="common">Rue-anemone</name>
    <name type="synonym">Anemone thalictroides</name>
    <dbReference type="NCBI Taxonomy" id="46969"/>
    <lineage>
        <taxon>Eukaryota</taxon>
        <taxon>Viridiplantae</taxon>
        <taxon>Streptophyta</taxon>
        <taxon>Embryophyta</taxon>
        <taxon>Tracheophyta</taxon>
        <taxon>Spermatophyta</taxon>
        <taxon>Magnoliopsida</taxon>
        <taxon>Ranunculales</taxon>
        <taxon>Ranunculaceae</taxon>
        <taxon>Thalictroideae</taxon>
        <taxon>Thalictrum</taxon>
    </lineage>
</organism>
<keyword evidence="3" id="KW-0934">Plastid</keyword>
<evidence type="ECO:0000256" key="3">
    <source>
        <dbReference type="ARBA" id="ARBA00022640"/>
    </source>
</evidence>
<dbReference type="AlphaFoldDB" id="A0A7J6VFS2"/>
<dbReference type="Gene3D" id="3.10.450.40">
    <property type="match status" value="1"/>
</dbReference>
<evidence type="ECO:0000256" key="1">
    <source>
        <dbReference type="ARBA" id="ARBA00004229"/>
    </source>
</evidence>
<proteinExistence type="predicted"/>
<comment type="subcellular location">
    <subcellularLocation>
        <location evidence="1">Plastid</location>
        <location evidence="1">Chloroplast</location>
    </subcellularLocation>
</comment>
<dbReference type="GO" id="GO:1901259">
    <property type="term" value="P:chloroplast rRNA processing"/>
    <property type="evidence" value="ECO:0007669"/>
    <property type="project" value="UniProtKB-ARBA"/>
</dbReference>
<evidence type="ECO:0000256" key="4">
    <source>
        <dbReference type="ARBA" id="ARBA00022946"/>
    </source>
</evidence>
<dbReference type="GO" id="GO:0009507">
    <property type="term" value="C:chloroplast"/>
    <property type="evidence" value="ECO:0007669"/>
    <property type="project" value="UniProtKB-SubCell"/>
</dbReference>
<reference evidence="5 6" key="1">
    <citation type="submission" date="2020-06" db="EMBL/GenBank/DDBJ databases">
        <title>Transcriptomic and genomic resources for Thalictrum thalictroides and T. hernandezii: Facilitating candidate gene discovery in an emerging model plant lineage.</title>
        <authorList>
            <person name="Arias T."/>
            <person name="Riano-Pachon D.M."/>
            <person name="Di Stilio V.S."/>
        </authorList>
    </citation>
    <scope>NUCLEOTIDE SEQUENCE [LARGE SCALE GENOMIC DNA]</scope>
    <source>
        <strain evidence="6">cv. WT478/WT964</strain>
        <tissue evidence="5">Leaves</tissue>
    </source>
</reference>
<keyword evidence="6" id="KW-1185">Reference proteome</keyword>
<dbReference type="InterPro" id="IPR044673">
    <property type="entry name" value="DCL-like"/>
</dbReference>
<dbReference type="GO" id="GO:0009658">
    <property type="term" value="P:chloroplast organization"/>
    <property type="evidence" value="ECO:0007669"/>
    <property type="project" value="TreeGrafter"/>
</dbReference>
<gene>
    <name evidence="5" type="ORF">FRX31_026455</name>
</gene>
<name>A0A7J6VFS2_THATH</name>
<keyword evidence="4" id="KW-0809">Transit peptide</keyword>
<dbReference type="Pfam" id="PF11523">
    <property type="entry name" value="DUF3223"/>
    <property type="match status" value="1"/>
</dbReference>